<evidence type="ECO:0000256" key="1">
    <source>
        <dbReference type="ARBA" id="ARBA00004167"/>
    </source>
</evidence>
<keyword evidence="2" id="KW-0812">Transmembrane</keyword>
<evidence type="ECO:0000256" key="5">
    <source>
        <dbReference type="SAM" id="Coils"/>
    </source>
</evidence>
<evidence type="ECO:0000256" key="6">
    <source>
        <dbReference type="SAM" id="MobiDB-lite"/>
    </source>
</evidence>
<name>A0A9D4ZC66_ADICA</name>
<dbReference type="Proteomes" id="UP000886520">
    <property type="component" value="Chromosome 16"/>
</dbReference>
<keyword evidence="9" id="KW-1185">Reference proteome</keyword>
<evidence type="ECO:0000256" key="4">
    <source>
        <dbReference type="ARBA" id="ARBA00023136"/>
    </source>
</evidence>
<dbReference type="PANTHER" id="PTHR31448:SF3">
    <property type="entry name" value="MYOSIN-BINDING PROTEIN 2"/>
    <property type="match status" value="1"/>
</dbReference>
<feature type="coiled-coil region" evidence="5">
    <location>
        <begin position="486"/>
        <end position="537"/>
    </location>
</feature>
<evidence type="ECO:0000256" key="3">
    <source>
        <dbReference type="ARBA" id="ARBA00022989"/>
    </source>
</evidence>
<dbReference type="Pfam" id="PF04576">
    <property type="entry name" value="Zein-binding"/>
    <property type="match status" value="1"/>
</dbReference>
<feature type="domain" description="GTD-binding" evidence="7">
    <location>
        <begin position="45"/>
        <end position="143"/>
    </location>
</feature>
<feature type="compositionally biased region" description="Basic and acidic residues" evidence="6">
    <location>
        <begin position="23"/>
        <end position="41"/>
    </location>
</feature>
<protein>
    <recommendedName>
        <fullName evidence="7">GTD-binding domain-containing protein</fullName>
    </recommendedName>
</protein>
<reference evidence="8" key="1">
    <citation type="submission" date="2021-01" db="EMBL/GenBank/DDBJ databases">
        <title>Adiantum capillus-veneris genome.</title>
        <authorList>
            <person name="Fang Y."/>
            <person name="Liao Q."/>
        </authorList>
    </citation>
    <scope>NUCLEOTIDE SEQUENCE</scope>
    <source>
        <strain evidence="8">H3</strain>
        <tissue evidence="8">Leaf</tissue>
    </source>
</reference>
<dbReference type="PROSITE" id="PS51775">
    <property type="entry name" value="GTD_BINDING"/>
    <property type="match status" value="1"/>
</dbReference>
<evidence type="ECO:0000313" key="9">
    <source>
        <dbReference type="Proteomes" id="UP000886520"/>
    </source>
</evidence>
<accession>A0A9D4ZC66</accession>
<feature type="compositionally biased region" description="Polar residues" evidence="6">
    <location>
        <begin position="8"/>
        <end position="17"/>
    </location>
</feature>
<dbReference type="EMBL" id="JABFUD020000016">
    <property type="protein sequence ID" value="KAI5068602.1"/>
    <property type="molecule type" value="Genomic_DNA"/>
</dbReference>
<gene>
    <name evidence="8" type="ORF">GOP47_0016947</name>
</gene>
<sequence>MENVAISEATSAFQAVNSKKRSRADMSRRKEQFRSDSVRDTAKQSELLTLKEALKSERESLRRLHRELEEERGASMTAANEAMAMITRLQEEKSAVLVEARRYKLAAEERETHNQEAISLLKEALWTREGDLVALQELLSAYKGRLMTFETEQRQCLDFRGDSDQLLLLEGPNSPLSCMDSNHATFCYEHNQGFDTGAELWARGNECEGLERQDELFGAQCCKDFRHDDNRRQEGNAERDCHTGEMLGKDGIENTPHEQLMFQSNMHCGVHNQESEKLKHSQEQSFDDVSVSIFARVKRLEERFEYLRQNQQAVEHQQPNFTCLSDMVIPDDLKSDRGVKTTWETTSKVPYDRKPGYWMEPEELPAENFASGHRREPEELLKCLLFEKVRLDQKNDAHEQCSPEYHGVAFLENKFSESEDNIGQQKFETTGMDASIFGMPQDVDKDPVEVGLALPNSYAEIEACTAVVAKLSIDVISPLDVKDVRANVSDEDVQQLKLRLQALEGERDFMKEAIDSLRKENKQLKVLQELAQQLRELNIDRRNEVTGQQGHPPLFNFLKGVLSFTGYQSPASTKGNRCLLHACSFSNKQRWMCVILLKSEGELFCKRDLNVQF</sequence>
<dbReference type="InterPro" id="IPR007656">
    <property type="entry name" value="GTD-bd"/>
</dbReference>
<dbReference type="OrthoDB" id="1933744at2759"/>
<evidence type="ECO:0000313" key="8">
    <source>
        <dbReference type="EMBL" id="KAI5068602.1"/>
    </source>
</evidence>
<dbReference type="AlphaFoldDB" id="A0A9D4ZC66"/>
<organism evidence="8 9">
    <name type="scientific">Adiantum capillus-veneris</name>
    <name type="common">Maidenhair fern</name>
    <dbReference type="NCBI Taxonomy" id="13818"/>
    <lineage>
        <taxon>Eukaryota</taxon>
        <taxon>Viridiplantae</taxon>
        <taxon>Streptophyta</taxon>
        <taxon>Embryophyta</taxon>
        <taxon>Tracheophyta</taxon>
        <taxon>Polypodiopsida</taxon>
        <taxon>Polypodiidae</taxon>
        <taxon>Polypodiales</taxon>
        <taxon>Pteridineae</taxon>
        <taxon>Pteridaceae</taxon>
        <taxon>Vittarioideae</taxon>
        <taxon>Adiantum</taxon>
    </lineage>
</organism>
<feature type="coiled-coil region" evidence="5">
    <location>
        <begin position="47"/>
        <end position="74"/>
    </location>
</feature>
<dbReference type="GO" id="GO:0016020">
    <property type="term" value="C:membrane"/>
    <property type="evidence" value="ECO:0007669"/>
    <property type="project" value="UniProtKB-SubCell"/>
</dbReference>
<comment type="subcellular location">
    <subcellularLocation>
        <location evidence="1">Membrane</location>
        <topology evidence="1">Single-pass membrane protein</topology>
    </subcellularLocation>
</comment>
<proteinExistence type="predicted"/>
<evidence type="ECO:0000256" key="2">
    <source>
        <dbReference type="ARBA" id="ARBA00022692"/>
    </source>
</evidence>
<dbReference type="GO" id="GO:0080115">
    <property type="term" value="F:myosin XI tail binding"/>
    <property type="evidence" value="ECO:0007669"/>
    <property type="project" value="UniProtKB-ARBA"/>
</dbReference>
<keyword evidence="4" id="KW-0472">Membrane</keyword>
<keyword evidence="5" id="KW-0175">Coiled coil</keyword>
<keyword evidence="3" id="KW-1133">Transmembrane helix</keyword>
<dbReference type="InterPro" id="IPR039306">
    <property type="entry name" value="MYOB"/>
</dbReference>
<feature type="region of interest" description="Disordered" evidence="6">
    <location>
        <begin position="1"/>
        <end position="41"/>
    </location>
</feature>
<comment type="caution">
    <text evidence="8">The sequence shown here is derived from an EMBL/GenBank/DDBJ whole genome shotgun (WGS) entry which is preliminary data.</text>
</comment>
<evidence type="ECO:0000259" key="7">
    <source>
        <dbReference type="PROSITE" id="PS51775"/>
    </source>
</evidence>
<dbReference type="PANTHER" id="PTHR31448">
    <property type="entry name" value="MYOSIN-BINDING PROTEIN 2"/>
    <property type="match status" value="1"/>
</dbReference>